<dbReference type="STRING" id="36807.Mlaev_01390"/>
<evidence type="ECO:0000256" key="2">
    <source>
        <dbReference type="ARBA" id="ARBA00022777"/>
    </source>
</evidence>
<evidence type="ECO:0000313" key="5">
    <source>
        <dbReference type="Proteomes" id="UP000075357"/>
    </source>
</evidence>
<evidence type="ECO:0000313" key="4">
    <source>
        <dbReference type="EMBL" id="KXZ60604.1"/>
    </source>
</evidence>
<proteinExistence type="predicted"/>
<keyword evidence="1" id="KW-0808">Transferase</keyword>
<dbReference type="Proteomes" id="UP000075357">
    <property type="component" value="Unassembled WGS sequence"/>
</dbReference>
<dbReference type="InterPro" id="IPR050482">
    <property type="entry name" value="Sensor_HK_TwoCompSys"/>
</dbReference>
<protein>
    <submittedName>
        <fullName evidence="4">Sensory histidine kinase UhpB</fullName>
    </submittedName>
</protein>
<dbReference type="GO" id="GO:0000160">
    <property type="term" value="P:phosphorelay signal transduction system"/>
    <property type="evidence" value="ECO:0007669"/>
    <property type="project" value="UniProtKB-KW"/>
</dbReference>
<evidence type="ECO:0000256" key="1">
    <source>
        <dbReference type="ARBA" id="ARBA00022679"/>
    </source>
</evidence>
<keyword evidence="3" id="KW-0902">Two-component regulatory system</keyword>
<comment type="caution">
    <text evidence="4">The sequence shown here is derived from an EMBL/GenBank/DDBJ whole genome shotgun (WGS) entry which is preliminary data.</text>
</comment>
<dbReference type="AlphaFoldDB" id="A0A150HF76"/>
<dbReference type="PANTHER" id="PTHR24421">
    <property type="entry name" value="NITRATE/NITRITE SENSOR PROTEIN NARX-RELATED"/>
    <property type="match status" value="1"/>
</dbReference>
<dbReference type="GO" id="GO:0016301">
    <property type="term" value="F:kinase activity"/>
    <property type="evidence" value="ECO:0007669"/>
    <property type="project" value="UniProtKB-KW"/>
</dbReference>
<keyword evidence="5" id="KW-1185">Reference proteome</keyword>
<gene>
    <name evidence="4" type="ORF">Mlaev_01390</name>
</gene>
<evidence type="ECO:0000256" key="3">
    <source>
        <dbReference type="ARBA" id="ARBA00023012"/>
    </source>
</evidence>
<dbReference type="Gene3D" id="3.30.565.10">
    <property type="entry name" value="Histidine kinase-like ATPase, C-terminal domain"/>
    <property type="match status" value="1"/>
</dbReference>
<dbReference type="InterPro" id="IPR036890">
    <property type="entry name" value="HATPase_C_sf"/>
</dbReference>
<name>A0A150HF76_9MICO</name>
<dbReference type="EMBL" id="LRAD01000030">
    <property type="protein sequence ID" value="KXZ60604.1"/>
    <property type="molecule type" value="Genomic_DNA"/>
</dbReference>
<sequence length="113" mass="11499">MVRVIEDALSNALRHGSADHVVISARESGGILLVVVGNTRSAPPATPALSGLACLRRRAQVLGGQLVLETLHGGRSRTGARLKLTLPLSEESAGDAAPFASATAAPHTPPPAP</sequence>
<dbReference type="SUPFAM" id="SSF55874">
    <property type="entry name" value="ATPase domain of HSP90 chaperone/DNA topoisomerase II/histidine kinase"/>
    <property type="match status" value="1"/>
</dbReference>
<reference evidence="4 5" key="1">
    <citation type="submission" date="2016-01" db="EMBL/GenBank/DDBJ databases">
        <title>Draft genome sequences of Microbacterium laevaniformans LCDC 91-0039 and the type strain of Microbacterium hominis LCDC 84-209.</title>
        <authorList>
            <person name="Bernier A.-M."/>
            <person name="Bernard K."/>
        </authorList>
    </citation>
    <scope>NUCLEOTIDE SEQUENCE [LARGE SCALE GENOMIC DNA]</scope>
    <source>
        <strain evidence="4 5">LCDC 91-0039</strain>
    </source>
</reference>
<accession>A0A150HF76</accession>
<keyword evidence="2 4" id="KW-0418">Kinase</keyword>
<organism evidence="4 5">
    <name type="scientific">Microbacterium laevaniformans</name>
    <dbReference type="NCBI Taxonomy" id="36807"/>
    <lineage>
        <taxon>Bacteria</taxon>
        <taxon>Bacillati</taxon>
        <taxon>Actinomycetota</taxon>
        <taxon>Actinomycetes</taxon>
        <taxon>Micrococcales</taxon>
        <taxon>Microbacteriaceae</taxon>
        <taxon>Microbacterium</taxon>
    </lineage>
</organism>